<evidence type="ECO:0000256" key="2">
    <source>
        <dbReference type="ARBA" id="ARBA00009726"/>
    </source>
</evidence>
<keyword evidence="13" id="KW-1185">Reference proteome</keyword>
<dbReference type="InterPro" id="IPR017871">
    <property type="entry name" value="ABC_transporter-like_CS"/>
</dbReference>
<dbReference type="PROSITE" id="PS00211">
    <property type="entry name" value="ABC_TRANSPORTER_1"/>
    <property type="match status" value="1"/>
</dbReference>
<dbReference type="InterPro" id="IPR027417">
    <property type="entry name" value="P-loop_NTPase"/>
</dbReference>
<feature type="domain" description="ABC transmembrane type-1" evidence="11">
    <location>
        <begin position="754"/>
        <end position="931"/>
    </location>
</feature>
<dbReference type="VEuPathDB" id="TriTrypDB:BSAL_31620"/>
<dbReference type="InterPro" id="IPR044726">
    <property type="entry name" value="ABCC_6TM_D2"/>
</dbReference>
<dbReference type="Gene3D" id="1.20.1560.10">
    <property type="entry name" value="ABC transporter type 1, transmembrane domain"/>
    <property type="match status" value="2"/>
</dbReference>
<evidence type="ECO:0000256" key="6">
    <source>
        <dbReference type="ARBA" id="ARBA00022840"/>
    </source>
</evidence>
<gene>
    <name evidence="12" type="ORF">BSAL_31620</name>
</gene>
<dbReference type="InterPro" id="IPR036640">
    <property type="entry name" value="ABC1_TM_sf"/>
</dbReference>
<name>A0A0S4KKU1_BODSA</name>
<dbReference type="InterPro" id="IPR050173">
    <property type="entry name" value="ABC_transporter_C-like"/>
</dbReference>
<dbReference type="Pfam" id="PF00005">
    <property type="entry name" value="ABC_tran"/>
    <property type="match status" value="1"/>
</dbReference>
<dbReference type="PROSITE" id="PS50893">
    <property type="entry name" value="ABC_TRANSPORTER_2"/>
    <property type="match status" value="1"/>
</dbReference>
<dbReference type="Pfam" id="PF00664">
    <property type="entry name" value="ABC_membrane"/>
    <property type="match status" value="2"/>
</dbReference>
<keyword evidence="6" id="KW-0067">ATP-binding</keyword>
<feature type="transmembrane region" description="Helical" evidence="9">
    <location>
        <begin position="266"/>
        <end position="282"/>
    </location>
</feature>
<reference evidence="13" key="1">
    <citation type="submission" date="2015-09" db="EMBL/GenBank/DDBJ databases">
        <authorList>
            <consortium name="Pathogen Informatics"/>
        </authorList>
    </citation>
    <scope>NUCLEOTIDE SEQUENCE [LARGE SCALE GENOMIC DNA]</scope>
    <source>
        <strain evidence="13">Lake Konstanz</strain>
    </source>
</reference>
<feature type="transmembrane region" description="Helical" evidence="9">
    <location>
        <begin position="346"/>
        <end position="367"/>
    </location>
</feature>
<organism evidence="12 13">
    <name type="scientific">Bodo saltans</name>
    <name type="common">Flagellated protozoan</name>
    <dbReference type="NCBI Taxonomy" id="75058"/>
    <lineage>
        <taxon>Eukaryota</taxon>
        <taxon>Discoba</taxon>
        <taxon>Euglenozoa</taxon>
        <taxon>Kinetoplastea</taxon>
        <taxon>Metakinetoplastina</taxon>
        <taxon>Eubodonida</taxon>
        <taxon>Bodonidae</taxon>
        <taxon>Bodo</taxon>
    </lineage>
</organism>
<evidence type="ECO:0000256" key="7">
    <source>
        <dbReference type="ARBA" id="ARBA00022989"/>
    </source>
</evidence>
<feature type="transmembrane region" description="Helical" evidence="9">
    <location>
        <begin position="387"/>
        <end position="410"/>
    </location>
</feature>
<keyword evidence="3" id="KW-0813">Transport</keyword>
<dbReference type="CDD" id="cd03250">
    <property type="entry name" value="ABCC_MRP_domain1"/>
    <property type="match status" value="1"/>
</dbReference>
<dbReference type="InterPro" id="IPR011527">
    <property type="entry name" value="ABC1_TM_dom"/>
</dbReference>
<feature type="non-terminal residue" evidence="12">
    <location>
        <position position="1061"/>
    </location>
</feature>
<keyword evidence="4 9" id="KW-0812">Transmembrane</keyword>
<comment type="subcellular location">
    <subcellularLocation>
        <location evidence="1">Membrane</location>
        <topology evidence="1">Multi-pass membrane protein</topology>
    </subcellularLocation>
</comment>
<evidence type="ECO:0000259" key="10">
    <source>
        <dbReference type="PROSITE" id="PS50893"/>
    </source>
</evidence>
<evidence type="ECO:0000313" key="13">
    <source>
        <dbReference type="Proteomes" id="UP000051952"/>
    </source>
</evidence>
<feature type="transmembrane region" description="Helical" evidence="9">
    <location>
        <begin position="797"/>
        <end position="820"/>
    </location>
</feature>
<dbReference type="GO" id="GO:0005524">
    <property type="term" value="F:ATP binding"/>
    <property type="evidence" value="ECO:0007669"/>
    <property type="project" value="UniProtKB-KW"/>
</dbReference>
<dbReference type="FunFam" id="3.40.50.300:FF:000997">
    <property type="entry name" value="Multidrug resistance-associated protein 1"/>
    <property type="match status" value="1"/>
</dbReference>
<dbReference type="PANTHER" id="PTHR24223">
    <property type="entry name" value="ATP-BINDING CASSETTE SUB-FAMILY C"/>
    <property type="match status" value="1"/>
</dbReference>
<dbReference type="PROSITE" id="PS50929">
    <property type="entry name" value="ABC_TM1F"/>
    <property type="match status" value="2"/>
</dbReference>
<dbReference type="CDD" id="cd18579">
    <property type="entry name" value="ABC_6TM_ABCC_D1"/>
    <property type="match status" value="1"/>
</dbReference>
<dbReference type="Proteomes" id="UP000051952">
    <property type="component" value="Unassembled WGS sequence"/>
</dbReference>
<dbReference type="EMBL" id="CYKH01001913">
    <property type="protein sequence ID" value="CUI15195.1"/>
    <property type="molecule type" value="Genomic_DNA"/>
</dbReference>
<evidence type="ECO:0000256" key="4">
    <source>
        <dbReference type="ARBA" id="ARBA00022692"/>
    </source>
</evidence>
<dbReference type="AlphaFoldDB" id="A0A0S4KKU1"/>
<evidence type="ECO:0000256" key="8">
    <source>
        <dbReference type="ARBA" id="ARBA00023136"/>
    </source>
</evidence>
<dbReference type="PANTHER" id="PTHR24223:SF456">
    <property type="entry name" value="MULTIDRUG RESISTANCE-ASSOCIATED PROTEIN LETHAL(2)03659"/>
    <property type="match status" value="1"/>
</dbReference>
<evidence type="ECO:0000313" key="12">
    <source>
        <dbReference type="EMBL" id="CUI15195.1"/>
    </source>
</evidence>
<accession>A0A0S4KKU1</accession>
<comment type="similarity">
    <text evidence="2">Belongs to the ABC transporter superfamily. ABCC family. Conjugate transporter (TC 3.A.1.208) subfamily.</text>
</comment>
<evidence type="ECO:0000256" key="5">
    <source>
        <dbReference type="ARBA" id="ARBA00022741"/>
    </source>
</evidence>
<feature type="transmembrane region" description="Helical" evidence="9">
    <location>
        <begin position="863"/>
        <end position="885"/>
    </location>
</feature>
<feature type="transmembrane region" description="Helical" evidence="9">
    <location>
        <begin position="891"/>
        <end position="911"/>
    </location>
</feature>
<keyword evidence="7 9" id="KW-1133">Transmembrane helix</keyword>
<dbReference type="GO" id="GO:0016887">
    <property type="term" value="F:ATP hydrolysis activity"/>
    <property type="evidence" value="ECO:0007669"/>
    <property type="project" value="InterPro"/>
</dbReference>
<feature type="domain" description="ABC transmembrane type-1" evidence="11">
    <location>
        <begin position="122"/>
        <end position="405"/>
    </location>
</feature>
<dbReference type="CDD" id="cd18580">
    <property type="entry name" value="ABC_6TM_ABCC_D2"/>
    <property type="match status" value="1"/>
</dbReference>
<evidence type="ECO:0000256" key="1">
    <source>
        <dbReference type="ARBA" id="ARBA00004141"/>
    </source>
</evidence>
<dbReference type="SMART" id="SM00382">
    <property type="entry name" value="AAA"/>
    <property type="match status" value="1"/>
</dbReference>
<evidence type="ECO:0000259" key="11">
    <source>
        <dbReference type="PROSITE" id="PS50929"/>
    </source>
</evidence>
<evidence type="ECO:0000256" key="3">
    <source>
        <dbReference type="ARBA" id="ARBA00022448"/>
    </source>
</evidence>
<dbReference type="InterPro" id="IPR003593">
    <property type="entry name" value="AAA+_ATPase"/>
</dbReference>
<evidence type="ECO:0000256" key="9">
    <source>
        <dbReference type="SAM" id="Phobius"/>
    </source>
</evidence>
<feature type="transmembrane region" description="Helical" evidence="9">
    <location>
        <begin position="242"/>
        <end position="260"/>
    </location>
</feature>
<feature type="transmembrane region" description="Helical" evidence="9">
    <location>
        <begin position="1007"/>
        <end position="1030"/>
    </location>
</feature>
<feature type="domain" description="ABC transporter" evidence="10">
    <location>
        <begin position="453"/>
        <end position="675"/>
    </location>
</feature>
<feature type="transmembrane region" description="Helical" evidence="9">
    <location>
        <begin position="981"/>
        <end position="1001"/>
    </location>
</feature>
<dbReference type="InterPro" id="IPR044746">
    <property type="entry name" value="ABCC_6TM_D1"/>
</dbReference>
<dbReference type="SUPFAM" id="SSF52540">
    <property type="entry name" value="P-loop containing nucleoside triphosphate hydrolases"/>
    <property type="match status" value="1"/>
</dbReference>
<dbReference type="OMA" id="EYAICET"/>
<dbReference type="InterPro" id="IPR003439">
    <property type="entry name" value="ABC_transporter-like_ATP-bd"/>
</dbReference>
<dbReference type="Gene3D" id="3.40.50.300">
    <property type="entry name" value="P-loop containing nucleotide triphosphate hydrolases"/>
    <property type="match status" value="1"/>
</dbReference>
<dbReference type="SUPFAM" id="SSF90123">
    <property type="entry name" value="ABC transporter transmembrane region"/>
    <property type="match status" value="2"/>
</dbReference>
<proteinExistence type="inferred from homology"/>
<dbReference type="GO" id="GO:0140359">
    <property type="term" value="F:ABC-type transporter activity"/>
    <property type="evidence" value="ECO:0007669"/>
    <property type="project" value="InterPro"/>
</dbReference>
<keyword evidence="5" id="KW-0547">Nucleotide-binding</keyword>
<dbReference type="GO" id="GO:0016020">
    <property type="term" value="C:membrane"/>
    <property type="evidence" value="ECO:0007669"/>
    <property type="project" value="UniProtKB-SubCell"/>
</dbReference>
<dbReference type="OrthoDB" id="6500128at2759"/>
<keyword evidence="8 9" id="KW-0472">Membrane</keyword>
<protein>
    <submittedName>
        <fullName evidence="12">ABC transporter, putative</fullName>
    </submittedName>
</protein>
<sequence length="1061" mass="119450">MDVKEYLEQKAKQENAVDESYVDENEEEAATIFSKYIYTWISPLFARGWERNESGEIFHNKDLLQLPADEDIHAAHATFLTKWAEELEYTKERLAGKTEVEAVNIKPRLFLVLLKCFKRDLLISAVGRFISDGATIAASFLIREIISWIAKEVTPGASVREYDGFIWSVAVAINQMLISYANNLSLFHVQKAFCNMRSVLVLTVYDKSLNLDASHGITGRVQQMHATDTYKFIEMSLFMQQLWSAPCMIVAALISLYFFIGWAGVISFGVIMVGVPFQGVIAKKLMEARTRCIGIADQRVNAINEIMHGIRIIKFMGWEDRFLDRVNKIRSIEIENFKSLMIIRSVMVIVITHLPVVVSLFVFAVAYKGFDYQINPTSVFPAMSMLNILRMPMAMLPMGIGKLVDLFVSIDRLREFFLRPDRVVRITKTSDVKAPEAVVMKNVTVQYLSDVTVKVNDVDIVQQRANDLMQGINLTIQRGKLTLVVGSTGGGKSTLMNTMIGETLVTDDSSVTVNGEVAYITQEAWIMNATLRDNILCGKEFDHDKYLAAINDCQLVSDLRELAASDMTEIGERGVNVSGGQKQRIAFARAVYSDREIVLMDDPLSAVDSHVCVALFEECIVGALAGRTRVLVTHQVQFLPSADRIVVVDNCAIVFDGTYEELQRSTVDVASMLVGQSPQTARDKTIDDASPQDGISPSEAAYRRESRNARATEIPLPNHEELQKLMSTEHQVQGSIALDVIGWYFTIQGPIPVFLSFFFFVLWRGVSVVADLMVSWWSARTRVIDRTLTQDQYLQWYGIFIALTGACLLIRQVPFVIGMLNAARASNSRMVNSLLHAPTSFFDTTPTGRVISRFSKDMEQMDVMIPESLNFFYNLVLVILGAYAIMIYSAYYLAAIFVVVIIVFKFIYTYYTTTNRAQKRLEAANRSPMTSEDLLWEPPDGWYRAYDMVDNFTKKHLLKTKLSTRSVYSWRNSQRWFSIRVDAVSSFIILATTLIICGVVVSSDDPAQAPVMSLAITYSIGIASAFGYLTTMTSDLESGMSSVERVKEYCDELPQEKVVEY</sequence>